<comment type="caution">
    <text evidence="15">The sequence shown here is derived from an EMBL/GenBank/DDBJ whole genome shotgun (WGS) entry which is preliminary data.</text>
</comment>
<keyword evidence="16" id="KW-1185">Reference proteome</keyword>
<keyword evidence="3" id="KW-0444">Lipid biosynthesis</keyword>
<evidence type="ECO:0000259" key="14">
    <source>
        <dbReference type="Pfam" id="PF00487"/>
    </source>
</evidence>
<evidence type="ECO:0000256" key="4">
    <source>
        <dbReference type="ARBA" id="ARBA00022692"/>
    </source>
</evidence>
<proteinExistence type="inferred from homology"/>
<keyword evidence="12" id="KW-0175">Coiled coil</keyword>
<keyword evidence="9" id="KW-0443">Lipid metabolism</keyword>
<evidence type="ECO:0000256" key="11">
    <source>
        <dbReference type="ARBA" id="ARBA00023160"/>
    </source>
</evidence>
<evidence type="ECO:0000256" key="13">
    <source>
        <dbReference type="SAM" id="Phobius"/>
    </source>
</evidence>
<keyword evidence="6 13" id="KW-1133">Transmembrane helix</keyword>
<dbReference type="Proteomes" id="UP001499988">
    <property type="component" value="Unassembled WGS sequence"/>
</dbReference>
<comment type="similarity">
    <text evidence="2">Belongs to the fatty acid desaturase type 2 family.</text>
</comment>
<evidence type="ECO:0000256" key="3">
    <source>
        <dbReference type="ARBA" id="ARBA00022516"/>
    </source>
</evidence>
<evidence type="ECO:0000256" key="1">
    <source>
        <dbReference type="ARBA" id="ARBA00004141"/>
    </source>
</evidence>
<reference evidence="16" key="1">
    <citation type="journal article" date="2019" name="Int. J. Syst. Evol. Microbiol.">
        <title>The Global Catalogue of Microorganisms (GCM) 10K type strain sequencing project: providing services to taxonomists for standard genome sequencing and annotation.</title>
        <authorList>
            <consortium name="The Broad Institute Genomics Platform"/>
            <consortium name="The Broad Institute Genome Sequencing Center for Infectious Disease"/>
            <person name="Wu L."/>
            <person name="Ma J."/>
        </authorList>
    </citation>
    <scope>NUCLEOTIDE SEQUENCE [LARGE SCALE GENOMIC DNA]</scope>
    <source>
        <strain evidence="16">JCM 18401</strain>
    </source>
</reference>
<feature type="domain" description="Fatty acid desaturase" evidence="14">
    <location>
        <begin position="37"/>
        <end position="260"/>
    </location>
</feature>
<organism evidence="15 16">
    <name type="scientific">Ferrimonas pelagia</name>
    <dbReference type="NCBI Taxonomy" id="1177826"/>
    <lineage>
        <taxon>Bacteria</taxon>
        <taxon>Pseudomonadati</taxon>
        <taxon>Pseudomonadota</taxon>
        <taxon>Gammaproteobacteria</taxon>
        <taxon>Alteromonadales</taxon>
        <taxon>Ferrimonadaceae</taxon>
        <taxon>Ferrimonas</taxon>
    </lineage>
</organism>
<keyword evidence="7" id="KW-0560">Oxidoreductase</keyword>
<keyword evidence="8" id="KW-0408">Iron</keyword>
<evidence type="ECO:0000256" key="10">
    <source>
        <dbReference type="ARBA" id="ARBA00023136"/>
    </source>
</evidence>
<dbReference type="PANTHER" id="PTHR11351">
    <property type="entry name" value="ACYL-COA DESATURASE"/>
    <property type="match status" value="1"/>
</dbReference>
<dbReference type="RefSeq" id="WP_345335790.1">
    <property type="nucleotide sequence ID" value="NZ_BAABJZ010000085.1"/>
</dbReference>
<dbReference type="PANTHER" id="PTHR11351:SF31">
    <property type="entry name" value="DESATURASE 1, ISOFORM A-RELATED"/>
    <property type="match status" value="1"/>
</dbReference>
<dbReference type="CDD" id="cd03505">
    <property type="entry name" value="Delta9-FADS-like"/>
    <property type="match status" value="1"/>
</dbReference>
<evidence type="ECO:0000313" key="16">
    <source>
        <dbReference type="Proteomes" id="UP001499988"/>
    </source>
</evidence>
<evidence type="ECO:0000256" key="9">
    <source>
        <dbReference type="ARBA" id="ARBA00023098"/>
    </source>
</evidence>
<feature type="transmembrane region" description="Helical" evidence="13">
    <location>
        <begin position="155"/>
        <end position="173"/>
    </location>
</feature>
<feature type="transmembrane region" description="Helical" evidence="13">
    <location>
        <begin position="7"/>
        <end position="31"/>
    </location>
</feature>
<dbReference type="EMBL" id="BAABJZ010000085">
    <property type="protein sequence ID" value="GAA4891206.1"/>
    <property type="molecule type" value="Genomic_DNA"/>
</dbReference>
<evidence type="ECO:0000256" key="5">
    <source>
        <dbReference type="ARBA" id="ARBA00022832"/>
    </source>
</evidence>
<feature type="transmembrane region" description="Helical" evidence="13">
    <location>
        <begin position="37"/>
        <end position="58"/>
    </location>
</feature>
<evidence type="ECO:0000256" key="2">
    <source>
        <dbReference type="ARBA" id="ARBA00008749"/>
    </source>
</evidence>
<dbReference type="Pfam" id="PF00487">
    <property type="entry name" value="FA_desaturase"/>
    <property type="match status" value="1"/>
</dbReference>
<gene>
    <name evidence="15" type="ORF">GCM10023333_25560</name>
</gene>
<dbReference type="InterPro" id="IPR005804">
    <property type="entry name" value="FA_desaturase_dom"/>
</dbReference>
<dbReference type="InterPro" id="IPR015876">
    <property type="entry name" value="Acyl-CoA_DS"/>
</dbReference>
<evidence type="ECO:0000256" key="12">
    <source>
        <dbReference type="SAM" id="Coils"/>
    </source>
</evidence>
<feature type="coiled-coil region" evidence="12">
    <location>
        <begin position="305"/>
        <end position="365"/>
    </location>
</feature>
<accession>A0ABP9EZU6</accession>
<evidence type="ECO:0000256" key="8">
    <source>
        <dbReference type="ARBA" id="ARBA00023004"/>
    </source>
</evidence>
<evidence type="ECO:0000256" key="6">
    <source>
        <dbReference type="ARBA" id="ARBA00022989"/>
    </source>
</evidence>
<keyword evidence="5" id="KW-0276">Fatty acid metabolism</keyword>
<evidence type="ECO:0000256" key="7">
    <source>
        <dbReference type="ARBA" id="ARBA00023002"/>
    </source>
</evidence>
<comment type="subcellular location">
    <subcellularLocation>
        <location evidence="1">Membrane</location>
        <topology evidence="1">Multi-pass membrane protein</topology>
    </subcellularLocation>
</comment>
<evidence type="ECO:0000313" key="15">
    <source>
        <dbReference type="EMBL" id="GAA4891206.1"/>
    </source>
</evidence>
<protein>
    <submittedName>
        <fullName evidence="15">Fatty acid desaturase</fullName>
    </submittedName>
</protein>
<dbReference type="PRINTS" id="PR00075">
    <property type="entry name" value="FACDDSATRASE"/>
</dbReference>
<keyword evidence="11" id="KW-0275">Fatty acid biosynthesis</keyword>
<name>A0ABP9EZU6_9GAMM</name>
<sequence length="375" mass="43858">MNKKPPLIWLNIAIFTLTFAVALIGVPWYALTHGFSWASGIIAAVFWLWSGISITAGYHRLWSHKAWQAHPSVQWVLAIGGAMALQNSILHWCADHRVHHKHVDNNDKDPYSAKRGFWFSHMGWMLREYQPDGHDYNNARDLQKNPVVMHQHQHYGAWVLLTNIGLPVLLGWLCGDLLGTVLLAGFLRLVLVHHATFFINSLAHIWGSQPYSDAHTSKDNGWLALVTYGEGYHNFHHTFEYDYRNGIRWWHFDPTKWLIKGLEKLKLASGLRRVPSDRIEAAKLKMQLKLSQQLLSRHQTTGEFLGKLEQEYDQLLQKLQAYYGEKQRLLKLQKHQLDRKARRQLKELKQAFELQQRQWQLLRQQLHALTEEQQR</sequence>
<keyword evidence="4 13" id="KW-0812">Transmembrane</keyword>
<keyword evidence="10 13" id="KW-0472">Membrane</keyword>